<evidence type="ECO:0000256" key="1">
    <source>
        <dbReference type="ARBA" id="ARBA00004123"/>
    </source>
</evidence>
<keyword evidence="6" id="KW-0539">Nucleus</keyword>
<dbReference type="Gene3D" id="1.10.20.10">
    <property type="entry name" value="Histone, subunit A"/>
    <property type="match status" value="1"/>
</dbReference>
<dbReference type="InterPro" id="IPR009072">
    <property type="entry name" value="Histone-fold"/>
</dbReference>
<name>A0A061BHA2_RHOTO</name>
<dbReference type="SUPFAM" id="SSF47113">
    <property type="entry name" value="Histone-fold"/>
    <property type="match status" value="1"/>
</dbReference>
<dbReference type="GO" id="GO:0046982">
    <property type="term" value="F:protein heterodimerization activity"/>
    <property type="evidence" value="ECO:0007669"/>
    <property type="project" value="InterPro"/>
</dbReference>
<dbReference type="InterPro" id="IPR007125">
    <property type="entry name" value="H2A/H2B/H3"/>
</dbReference>
<proteinExistence type="inferred from homology"/>
<evidence type="ECO:0000313" key="10">
    <source>
        <dbReference type="EMBL" id="CDR48741.1"/>
    </source>
</evidence>
<feature type="compositionally biased region" description="Gly residues" evidence="8">
    <location>
        <begin position="230"/>
        <end position="240"/>
    </location>
</feature>
<feature type="compositionally biased region" description="Low complexity" evidence="8">
    <location>
        <begin position="150"/>
        <end position="172"/>
    </location>
</feature>
<feature type="compositionally biased region" description="Basic and acidic residues" evidence="8">
    <location>
        <begin position="314"/>
        <end position="330"/>
    </location>
</feature>
<dbReference type="PANTHER" id="PTHR10252">
    <property type="entry name" value="HISTONE-LIKE TRANSCRIPTION FACTOR CCAAT-RELATED"/>
    <property type="match status" value="1"/>
</dbReference>
<comment type="similarity">
    <text evidence="7">Belongs to the NFYC/HAP5 subunit family.</text>
</comment>
<feature type="region of interest" description="Disordered" evidence="8">
    <location>
        <begin position="148"/>
        <end position="273"/>
    </location>
</feature>
<protein>
    <submittedName>
        <fullName evidence="10">RHTO0S20e00364g1_1</fullName>
    </submittedName>
</protein>
<reference evidence="10" key="1">
    <citation type="journal article" date="2014" name="Genome Announc.">
        <title>Draft genome sequence of Rhodosporidium toruloides CECT1137, an oleaginous yeast of biotechnological interest.</title>
        <authorList>
            <person name="Morin N."/>
            <person name="Calcas X."/>
            <person name="Devillers H."/>
            <person name="Durrens P."/>
            <person name="Sherman D.J."/>
            <person name="Nicaud J.-M."/>
            <person name="Neuveglise C."/>
        </authorList>
    </citation>
    <scope>NUCLEOTIDE SEQUENCE</scope>
    <source>
        <strain evidence="10">CECT1137</strain>
    </source>
</reference>
<dbReference type="CDD" id="cd22908">
    <property type="entry name" value="HFD_NFYC-like"/>
    <property type="match status" value="1"/>
</dbReference>
<evidence type="ECO:0000256" key="5">
    <source>
        <dbReference type="ARBA" id="ARBA00023163"/>
    </source>
</evidence>
<keyword evidence="4" id="KW-0010">Activator</keyword>
<dbReference type="OrthoDB" id="1272441at2759"/>
<dbReference type="InterPro" id="IPR050568">
    <property type="entry name" value="Transcr_DNA_Rep_Reg"/>
</dbReference>
<evidence type="ECO:0000256" key="4">
    <source>
        <dbReference type="ARBA" id="ARBA00023159"/>
    </source>
</evidence>
<evidence type="ECO:0000256" key="2">
    <source>
        <dbReference type="ARBA" id="ARBA00023015"/>
    </source>
</evidence>
<keyword evidence="3" id="KW-0238">DNA-binding</keyword>
<dbReference type="Pfam" id="PF00125">
    <property type="entry name" value="Histone"/>
    <property type="match status" value="1"/>
</dbReference>
<feature type="compositionally biased region" description="Polar residues" evidence="8">
    <location>
        <begin position="16"/>
        <end position="26"/>
    </location>
</feature>
<dbReference type="EMBL" id="LK052955">
    <property type="protein sequence ID" value="CDR48741.1"/>
    <property type="molecule type" value="Genomic_DNA"/>
</dbReference>
<feature type="compositionally biased region" description="Acidic residues" evidence="8">
    <location>
        <begin position="188"/>
        <end position="202"/>
    </location>
</feature>
<comment type="subcellular location">
    <subcellularLocation>
        <location evidence="1">Nucleus</location>
    </subcellularLocation>
</comment>
<dbReference type="GO" id="GO:0001228">
    <property type="term" value="F:DNA-binding transcription activator activity, RNA polymerase II-specific"/>
    <property type="evidence" value="ECO:0007669"/>
    <property type="project" value="TreeGrafter"/>
</dbReference>
<accession>A0A061BHA2</accession>
<dbReference type="PANTHER" id="PTHR10252:SF8">
    <property type="entry name" value="NUCLEAR TRANSCRIPTION FACTOR Y SUBUNIT GAMMA"/>
    <property type="match status" value="1"/>
</dbReference>
<dbReference type="GO" id="GO:0000978">
    <property type="term" value="F:RNA polymerase II cis-regulatory region sequence-specific DNA binding"/>
    <property type="evidence" value="ECO:0007669"/>
    <property type="project" value="TreeGrafter"/>
</dbReference>
<dbReference type="FunFam" id="1.10.20.10:FF:000062">
    <property type="entry name" value="Nuclear transcription factor Y subunit C"/>
    <property type="match status" value="1"/>
</dbReference>
<keyword evidence="2" id="KW-0805">Transcription regulation</keyword>
<sequence length="336" mass="36577">MNPDQSKQPAKPKTPRATTSTKNRANSPEPYRSHSTEISIEDFLHEFWQHAMNVAEHHEDDFKHQALPLARIKKVAKMDPEVQNTMISSEVTILFEKACQIFIQELTARAHLVSMSAKRRTISRADVAQAVSRSDMFDFLIDIVPRTERPTASTSHTSATPAPTASGSGTRSRPSRTRRRASQRESPVEEDEDEEQDDGEGFEGEKMNGGGGKRRRREESGREAENGETGLQGGERGGSATGLDMNAAAGAGVGGYYLPGMGDPANSFPPGSLGWPAGAFDYPGAQGPIDPSLPAFFPPGPVDPSTGLLQPPPHPDHVQHAHLDPQVQHEHHQHPQ</sequence>
<keyword evidence="5" id="KW-0804">Transcription</keyword>
<evidence type="ECO:0000256" key="3">
    <source>
        <dbReference type="ARBA" id="ARBA00023125"/>
    </source>
</evidence>
<evidence type="ECO:0000256" key="6">
    <source>
        <dbReference type="ARBA" id="ARBA00023242"/>
    </source>
</evidence>
<evidence type="ECO:0000256" key="8">
    <source>
        <dbReference type="SAM" id="MobiDB-lite"/>
    </source>
</evidence>
<feature type="region of interest" description="Disordered" evidence="8">
    <location>
        <begin position="1"/>
        <end position="34"/>
    </location>
</feature>
<dbReference type="GO" id="GO:0016602">
    <property type="term" value="C:CCAAT-binding factor complex"/>
    <property type="evidence" value="ECO:0007669"/>
    <property type="project" value="TreeGrafter"/>
</dbReference>
<evidence type="ECO:0000256" key="7">
    <source>
        <dbReference type="ARBA" id="ARBA00038129"/>
    </source>
</evidence>
<evidence type="ECO:0000259" key="9">
    <source>
        <dbReference type="Pfam" id="PF00125"/>
    </source>
</evidence>
<gene>
    <name evidence="10" type="ORF">RHTO0S_20e00364g</name>
</gene>
<organism evidence="10">
    <name type="scientific">Rhodotorula toruloides</name>
    <name type="common">Yeast</name>
    <name type="synonym">Rhodosporidium toruloides</name>
    <dbReference type="NCBI Taxonomy" id="5286"/>
    <lineage>
        <taxon>Eukaryota</taxon>
        <taxon>Fungi</taxon>
        <taxon>Dikarya</taxon>
        <taxon>Basidiomycota</taxon>
        <taxon>Pucciniomycotina</taxon>
        <taxon>Microbotryomycetes</taxon>
        <taxon>Sporidiobolales</taxon>
        <taxon>Sporidiobolaceae</taxon>
        <taxon>Rhodotorula</taxon>
    </lineage>
</organism>
<feature type="domain" description="Core Histone H2A/H2B/H3" evidence="9">
    <location>
        <begin position="57"/>
        <end position="131"/>
    </location>
</feature>
<feature type="region of interest" description="Disordered" evidence="8">
    <location>
        <begin position="290"/>
        <end position="336"/>
    </location>
</feature>
<dbReference type="AlphaFoldDB" id="A0A061BHA2"/>